<comment type="caution">
    <text evidence="2">The sequence shown here is derived from an EMBL/GenBank/DDBJ whole genome shotgun (WGS) entry which is preliminary data.</text>
</comment>
<reference evidence="2 3" key="1">
    <citation type="journal article" date="2018" name="IMA Fungus">
        <title>IMA Genome-F 9: Draft genome sequence of Annulohypoxylon stygium, Aspergillus mulundensis, Berkeleyomyces basicola (syn. Thielaviopsis basicola), Ceratocystis smalleyi, two Cercospora beticola strains, Coleophoma cylindrospora, Fusarium fracticaudum, Phialophora cf. hyalina, and Morchella septimelata.</title>
        <authorList>
            <person name="Wingfield B.D."/>
            <person name="Bills G.F."/>
            <person name="Dong Y."/>
            <person name="Huang W."/>
            <person name="Nel W.J."/>
            <person name="Swalarsk-Parry B.S."/>
            <person name="Vaghefi N."/>
            <person name="Wilken P.M."/>
            <person name="An Z."/>
            <person name="de Beer Z.W."/>
            <person name="De Vos L."/>
            <person name="Chen L."/>
            <person name="Duong T.A."/>
            <person name="Gao Y."/>
            <person name="Hammerbacher A."/>
            <person name="Kikkert J.R."/>
            <person name="Li Y."/>
            <person name="Li H."/>
            <person name="Li K."/>
            <person name="Li Q."/>
            <person name="Liu X."/>
            <person name="Ma X."/>
            <person name="Naidoo K."/>
            <person name="Pethybridge S.J."/>
            <person name="Sun J."/>
            <person name="Steenkamp E.T."/>
            <person name="van der Nest M.A."/>
            <person name="van Wyk S."/>
            <person name="Wingfield M.J."/>
            <person name="Xiong C."/>
            <person name="Yue Q."/>
            <person name="Zhang X."/>
        </authorList>
    </citation>
    <scope>NUCLEOTIDE SEQUENCE [LARGE SCALE GENOMIC DNA]</scope>
    <source>
        <strain evidence="2 3">BP6252</strain>
    </source>
</reference>
<keyword evidence="3" id="KW-1185">Reference proteome</keyword>
<proteinExistence type="predicted"/>
<dbReference type="EMBL" id="PDLM01000012">
    <property type="protein sequence ID" value="RDW65050.1"/>
    <property type="molecule type" value="Genomic_DNA"/>
</dbReference>
<dbReference type="AlphaFoldDB" id="A0A3D8QTS0"/>
<sequence length="238" mass="26142">MLRKLISKAKGKPSKVPDAPPAAASTQYTGAAAPPPMNSTRPRQDDNAADSYDDVPEAELVVAAKGVVLSRYRDRDEWGNLDDDYWTMDLRMVDWPAGSKALKARSEEDMVLEEGKAYAFHGAMYLDPGKQWTSTFLLIKQADALPQGQTLAAATTMAFEVEARVQAVQPTYFVVSWQAEDDYENTEYGQAAKICFGEGIAKEQRQGILHRVCTIGGTMTSANPDDNTWVATRIVVDS</sequence>
<gene>
    <name evidence="2" type="ORF">BP6252_10701</name>
</gene>
<organism evidence="2 3">
    <name type="scientific">Coleophoma cylindrospora</name>
    <dbReference type="NCBI Taxonomy" id="1849047"/>
    <lineage>
        <taxon>Eukaryota</taxon>
        <taxon>Fungi</taxon>
        <taxon>Dikarya</taxon>
        <taxon>Ascomycota</taxon>
        <taxon>Pezizomycotina</taxon>
        <taxon>Leotiomycetes</taxon>
        <taxon>Helotiales</taxon>
        <taxon>Dermateaceae</taxon>
        <taxon>Coleophoma</taxon>
    </lineage>
</organism>
<dbReference type="Proteomes" id="UP000256645">
    <property type="component" value="Unassembled WGS sequence"/>
</dbReference>
<feature type="compositionally biased region" description="Low complexity" evidence="1">
    <location>
        <begin position="22"/>
        <end position="32"/>
    </location>
</feature>
<accession>A0A3D8QTS0</accession>
<evidence type="ECO:0000256" key="1">
    <source>
        <dbReference type="SAM" id="MobiDB-lite"/>
    </source>
</evidence>
<protein>
    <submittedName>
        <fullName evidence="2">Uncharacterized protein</fullName>
    </submittedName>
</protein>
<dbReference type="OrthoDB" id="10282992at2759"/>
<evidence type="ECO:0000313" key="3">
    <source>
        <dbReference type="Proteomes" id="UP000256645"/>
    </source>
</evidence>
<feature type="compositionally biased region" description="Basic residues" evidence="1">
    <location>
        <begin position="1"/>
        <end position="13"/>
    </location>
</feature>
<evidence type="ECO:0000313" key="2">
    <source>
        <dbReference type="EMBL" id="RDW65050.1"/>
    </source>
</evidence>
<name>A0A3D8QTS0_9HELO</name>
<feature type="region of interest" description="Disordered" evidence="1">
    <location>
        <begin position="1"/>
        <end position="54"/>
    </location>
</feature>